<protein>
    <recommendedName>
        <fullName evidence="3">F-box domain-containing protein</fullName>
    </recommendedName>
</protein>
<evidence type="ECO:0000313" key="2">
    <source>
        <dbReference type="Proteomes" id="UP000799118"/>
    </source>
</evidence>
<dbReference type="OrthoDB" id="3270987at2759"/>
<gene>
    <name evidence="1" type="ORF">BT96DRAFT_215463</name>
</gene>
<dbReference type="EMBL" id="ML769568">
    <property type="protein sequence ID" value="KAE9393593.1"/>
    <property type="molecule type" value="Genomic_DNA"/>
</dbReference>
<sequence length="251" mass="29320">MDYDGILSTVDIFLNRGVQHPLTVIIELTGDFDNQHPVLTLLIRHTHRWRSFTDRTQNYAEDCFWRTLPSPNFLLLEELVITDANQGDLDIFSSTAPKLKNLSLDMIPHASLELSIFSQLSHLEFHIPHAFEIQELMTSDSSHVVTLKTDEWLYVQEGADFEEVPPPTHCSTVDTLILCYYPRIRRPTSSIFPYLTLPSLKAIHLERSYRDEKLKFRIRRSEWLNFDPFHGLPIAILLHINNIVYREFCTR</sequence>
<reference evidence="1" key="1">
    <citation type="journal article" date="2019" name="Environ. Microbiol.">
        <title>Fungal ecological strategies reflected in gene transcription - a case study of two litter decomposers.</title>
        <authorList>
            <person name="Barbi F."/>
            <person name="Kohler A."/>
            <person name="Barry K."/>
            <person name="Baskaran P."/>
            <person name="Daum C."/>
            <person name="Fauchery L."/>
            <person name="Ihrmark K."/>
            <person name="Kuo A."/>
            <person name="LaButti K."/>
            <person name="Lipzen A."/>
            <person name="Morin E."/>
            <person name="Grigoriev I.V."/>
            <person name="Henrissat B."/>
            <person name="Lindahl B."/>
            <person name="Martin F."/>
        </authorList>
    </citation>
    <scope>NUCLEOTIDE SEQUENCE</scope>
    <source>
        <strain evidence="1">JB14</strain>
    </source>
</reference>
<organism evidence="1 2">
    <name type="scientific">Gymnopus androsaceus JB14</name>
    <dbReference type="NCBI Taxonomy" id="1447944"/>
    <lineage>
        <taxon>Eukaryota</taxon>
        <taxon>Fungi</taxon>
        <taxon>Dikarya</taxon>
        <taxon>Basidiomycota</taxon>
        <taxon>Agaricomycotina</taxon>
        <taxon>Agaricomycetes</taxon>
        <taxon>Agaricomycetidae</taxon>
        <taxon>Agaricales</taxon>
        <taxon>Marasmiineae</taxon>
        <taxon>Omphalotaceae</taxon>
        <taxon>Gymnopus</taxon>
    </lineage>
</organism>
<evidence type="ECO:0008006" key="3">
    <source>
        <dbReference type="Google" id="ProtNLM"/>
    </source>
</evidence>
<evidence type="ECO:0000313" key="1">
    <source>
        <dbReference type="EMBL" id="KAE9393593.1"/>
    </source>
</evidence>
<accession>A0A6A4H768</accession>
<dbReference type="AlphaFoldDB" id="A0A6A4H768"/>
<name>A0A6A4H768_9AGAR</name>
<dbReference type="Proteomes" id="UP000799118">
    <property type="component" value="Unassembled WGS sequence"/>
</dbReference>
<keyword evidence="2" id="KW-1185">Reference proteome</keyword>
<proteinExistence type="predicted"/>